<reference evidence="7" key="1">
    <citation type="submission" date="2016-10" db="EMBL/GenBank/DDBJ databases">
        <authorList>
            <person name="Varghese N."/>
            <person name="Submissions S."/>
        </authorList>
    </citation>
    <scope>NUCLEOTIDE SEQUENCE [LARGE SCALE GENOMIC DNA]</scope>
    <source>
        <strain evidence="7">DSM 1565</strain>
    </source>
</reference>
<keyword evidence="7" id="KW-1185">Reference proteome</keyword>
<dbReference type="PANTHER" id="PTHR43649">
    <property type="entry name" value="ARABINOSE-BINDING PROTEIN-RELATED"/>
    <property type="match status" value="1"/>
</dbReference>
<dbReference type="PANTHER" id="PTHR43649:SF34">
    <property type="entry name" value="ABC TRANSPORTER PERIPLASMIC-BINDING PROTEIN YCJN-RELATED"/>
    <property type="match status" value="1"/>
</dbReference>
<dbReference type="Pfam" id="PF01547">
    <property type="entry name" value="SBP_bac_1"/>
    <property type="match status" value="1"/>
</dbReference>
<dbReference type="InterPro" id="IPR050490">
    <property type="entry name" value="Bact_solute-bd_prot1"/>
</dbReference>
<evidence type="ECO:0000313" key="7">
    <source>
        <dbReference type="Proteomes" id="UP000199423"/>
    </source>
</evidence>
<dbReference type="Proteomes" id="UP000199423">
    <property type="component" value="Unassembled WGS sequence"/>
</dbReference>
<evidence type="ECO:0000256" key="4">
    <source>
        <dbReference type="ARBA" id="ARBA00022729"/>
    </source>
</evidence>
<sequence>MSSRNLAKHAGAVLLGGSVLAAVFGGTLSVAKAEELRIIATGEPYGLGLKAAAKVFETKTGIKVTVDQFPYSDAYNKQVLLGTAGSDEYDMMVLDCIWLPIFVKNKWVQPFEPLEEKAKEKVEWDAFLPGIADAYDVIDGKRWAAPVDFFIEVMGYRTDLFEKAGLKEPPKTWDEFKAHAEKLNDPANNVYGVVSMPGEQDGGYSEWTVRLASLPMPPNSTQFVWDKNFKPMLENDGNGRKALDRWLEIKPFTAPGANEMGYAEATNAYMQGNAAMYINWFGFFPDIENPETSKVLGKVAYALPPRETLDGKRTDYIGGYQIAIAANAPKPDASYQFIAFVTSAEGQDIMLEAGASGAYRADVYNNDKWLTKFPFLKPVKETEVLVPLTSGLAEYVEMQRTVYDQLFAAWVGKSTSDAAISTANKNLDELMKSLGYQK</sequence>
<keyword evidence="4" id="KW-0732">Signal</keyword>
<evidence type="ECO:0000256" key="1">
    <source>
        <dbReference type="ARBA" id="ARBA00004418"/>
    </source>
</evidence>
<keyword evidence="3" id="KW-0813">Transport</keyword>
<dbReference type="AlphaFoldDB" id="A0A1I7N4L0"/>
<dbReference type="GO" id="GO:0042597">
    <property type="term" value="C:periplasmic space"/>
    <property type="evidence" value="ECO:0007669"/>
    <property type="project" value="UniProtKB-SubCell"/>
</dbReference>
<name>A0A1I7N4L0_9HYPH</name>
<proteinExistence type="inferred from homology"/>
<dbReference type="STRING" id="51670.SAMN04488557_1273"/>
<dbReference type="Gene3D" id="3.40.190.10">
    <property type="entry name" value="Periplasmic binding protein-like II"/>
    <property type="match status" value="2"/>
</dbReference>
<dbReference type="SUPFAM" id="SSF53850">
    <property type="entry name" value="Periplasmic binding protein-like II"/>
    <property type="match status" value="1"/>
</dbReference>
<keyword evidence="5" id="KW-0574">Periplasm</keyword>
<evidence type="ECO:0000256" key="2">
    <source>
        <dbReference type="ARBA" id="ARBA00008520"/>
    </source>
</evidence>
<comment type="subcellular location">
    <subcellularLocation>
        <location evidence="1">Periplasm</location>
    </subcellularLocation>
</comment>
<comment type="similarity">
    <text evidence="2">Belongs to the bacterial solute-binding protein 1 family.</text>
</comment>
<dbReference type="CDD" id="cd13585">
    <property type="entry name" value="PBP2_TMBP_like"/>
    <property type="match status" value="1"/>
</dbReference>
<gene>
    <name evidence="6" type="ORF">SAMN04488557_1273</name>
</gene>
<organism evidence="6 7">
    <name type="scientific">Hyphomicrobium facile</name>
    <dbReference type="NCBI Taxonomy" id="51670"/>
    <lineage>
        <taxon>Bacteria</taxon>
        <taxon>Pseudomonadati</taxon>
        <taxon>Pseudomonadota</taxon>
        <taxon>Alphaproteobacteria</taxon>
        <taxon>Hyphomicrobiales</taxon>
        <taxon>Hyphomicrobiaceae</taxon>
        <taxon>Hyphomicrobium</taxon>
    </lineage>
</organism>
<dbReference type="OrthoDB" id="9804061at2"/>
<dbReference type="RefSeq" id="WP_092865619.1">
    <property type="nucleotide sequence ID" value="NZ_FPCH01000001.1"/>
</dbReference>
<evidence type="ECO:0000256" key="3">
    <source>
        <dbReference type="ARBA" id="ARBA00022448"/>
    </source>
</evidence>
<evidence type="ECO:0000313" key="6">
    <source>
        <dbReference type="EMBL" id="SFV29533.1"/>
    </source>
</evidence>
<dbReference type="InterPro" id="IPR006059">
    <property type="entry name" value="SBP"/>
</dbReference>
<evidence type="ECO:0000256" key="5">
    <source>
        <dbReference type="ARBA" id="ARBA00022764"/>
    </source>
</evidence>
<accession>A0A1I7N4L0</accession>
<protein>
    <submittedName>
        <fullName evidence="6">Carbohydrate ABC transporter substrate-binding protein, CUT1 family</fullName>
    </submittedName>
</protein>
<dbReference type="EMBL" id="FPCH01000001">
    <property type="protein sequence ID" value="SFV29533.1"/>
    <property type="molecule type" value="Genomic_DNA"/>
</dbReference>